<dbReference type="OrthoDB" id="60371at2759"/>
<evidence type="ECO:0000313" key="5">
    <source>
        <dbReference type="EMBL" id="KAG2304251.1"/>
    </source>
</evidence>
<dbReference type="PANTHER" id="PTHR21327">
    <property type="entry name" value="GTP CYCLOHYDROLASE II-RELATED"/>
    <property type="match status" value="1"/>
</dbReference>
<organism evidence="5 6">
    <name type="scientific">Brassica carinata</name>
    <name type="common">Ethiopian mustard</name>
    <name type="synonym">Abyssinian cabbage</name>
    <dbReference type="NCBI Taxonomy" id="52824"/>
    <lineage>
        <taxon>Eukaryota</taxon>
        <taxon>Viridiplantae</taxon>
        <taxon>Streptophyta</taxon>
        <taxon>Embryophyta</taxon>
        <taxon>Tracheophyta</taxon>
        <taxon>Spermatophyta</taxon>
        <taxon>Magnoliopsida</taxon>
        <taxon>eudicotyledons</taxon>
        <taxon>Gunneridae</taxon>
        <taxon>Pentapetalae</taxon>
        <taxon>rosids</taxon>
        <taxon>malvids</taxon>
        <taxon>Brassicales</taxon>
        <taxon>Brassicaceae</taxon>
        <taxon>Brassiceae</taxon>
        <taxon>Brassica</taxon>
    </lineage>
</organism>
<dbReference type="GO" id="GO:0009507">
    <property type="term" value="C:chloroplast"/>
    <property type="evidence" value="ECO:0007669"/>
    <property type="project" value="TreeGrafter"/>
</dbReference>
<accession>A0A8X7V917</accession>
<keyword evidence="6" id="KW-1185">Reference proteome</keyword>
<evidence type="ECO:0000256" key="3">
    <source>
        <dbReference type="ARBA" id="ARBA00022619"/>
    </source>
</evidence>
<dbReference type="PANTHER" id="PTHR21327:SF48">
    <property type="entry name" value="BIFUNCTIONAL RIBOFLAVIN BIOSYNTHESIS PROTEIN RIBA 1, CHLOROPLASTIC"/>
    <property type="match status" value="1"/>
</dbReference>
<dbReference type="Gene3D" id="3.40.50.10990">
    <property type="entry name" value="GTP cyclohydrolase II"/>
    <property type="match status" value="1"/>
</dbReference>
<comment type="pathway">
    <text evidence="1">Cofactor biosynthesis; riboflavin biosynthesis.</text>
</comment>
<gene>
    <name evidence="5" type="ORF">Bca52824_032902</name>
</gene>
<feature type="domain" description="GTP cyclohydrolase II" evidence="4">
    <location>
        <begin position="81"/>
        <end position="129"/>
    </location>
</feature>
<proteinExistence type="inferred from homology"/>
<evidence type="ECO:0000313" key="6">
    <source>
        <dbReference type="Proteomes" id="UP000886595"/>
    </source>
</evidence>
<sequence>MISIVSSLPSSSLSGSEEHYYLFLGQGLRFSKLCILCCISEPQESNHGVTALGGDDRIGEGNDLSQFHEFSIEMLRTLLQVLLQRTCQGIGLEHKLRAYSLQDAGRDTVEANEELGLPVDSREYGIGAQENKRYLETKRTKMGHMYGLKFNGDVVEKTDNAETNES</sequence>
<protein>
    <recommendedName>
        <fullName evidence="4">GTP cyclohydrolase II domain-containing protein</fullName>
    </recommendedName>
</protein>
<dbReference type="GO" id="GO:0008686">
    <property type="term" value="F:3,4-dihydroxy-2-butanone-4-phosphate synthase activity"/>
    <property type="evidence" value="ECO:0007669"/>
    <property type="project" value="TreeGrafter"/>
</dbReference>
<reference evidence="5 6" key="1">
    <citation type="submission" date="2020-02" db="EMBL/GenBank/DDBJ databases">
        <authorList>
            <person name="Ma Q."/>
            <person name="Huang Y."/>
            <person name="Song X."/>
            <person name="Pei D."/>
        </authorList>
    </citation>
    <scope>NUCLEOTIDE SEQUENCE [LARGE SCALE GENOMIC DNA]</scope>
    <source>
        <strain evidence="5">Sxm20200214</strain>
        <tissue evidence="5">Leaf</tissue>
    </source>
</reference>
<dbReference type="AlphaFoldDB" id="A0A8X7V917"/>
<dbReference type="SUPFAM" id="SSF142695">
    <property type="entry name" value="RibA-like"/>
    <property type="match status" value="1"/>
</dbReference>
<evidence type="ECO:0000256" key="1">
    <source>
        <dbReference type="ARBA" id="ARBA00005104"/>
    </source>
</evidence>
<dbReference type="Pfam" id="PF00925">
    <property type="entry name" value="GTP_cyclohydro2"/>
    <property type="match status" value="1"/>
</dbReference>
<dbReference type="EMBL" id="JAAMPC010000007">
    <property type="protein sequence ID" value="KAG2304251.1"/>
    <property type="molecule type" value="Genomic_DNA"/>
</dbReference>
<dbReference type="InterPro" id="IPR036144">
    <property type="entry name" value="RibA-like_sf"/>
</dbReference>
<dbReference type="InterPro" id="IPR032677">
    <property type="entry name" value="GTP_cyclohydro_II"/>
</dbReference>
<dbReference type="GO" id="GO:0009231">
    <property type="term" value="P:riboflavin biosynthetic process"/>
    <property type="evidence" value="ECO:0007669"/>
    <property type="project" value="UniProtKB-KW"/>
</dbReference>
<dbReference type="Proteomes" id="UP000886595">
    <property type="component" value="Unassembled WGS sequence"/>
</dbReference>
<comment type="similarity">
    <text evidence="2">In the C-terminal section; belongs to the GTP cyclohydrolase II family.</text>
</comment>
<evidence type="ECO:0000259" key="4">
    <source>
        <dbReference type="Pfam" id="PF00925"/>
    </source>
</evidence>
<name>A0A8X7V917_BRACI</name>
<evidence type="ECO:0000256" key="2">
    <source>
        <dbReference type="ARBA" id="ARBA00008976"/>
    </source>
</evidence>
<keyword evidence="3" id="KW-0686">Riboflavin biosynthesis</keyword>
<comment type="caution">
    <text evidence="5">The sequence shown here is derived from an EMBL/GenBank/DDBJ whole genome shotgun (WGS) entry which is preliminary data.</text>
</comment>